<dbReference type="GO" id="GO:0034707">
    <property type="term" value="C:chloride channel complex"/>
    <property type="evidence" value="ECO:0007669"/>
    <property type="project" value="UniProtKB-KW"/>
</dbReference>
<keyword evidence="6 10" id="KW-0472">Membrane</keyword>
<dbReference type="STRING" id="35814.BBB42_10185"/>
<keyword evidence="2" id="KW-0813">Transport</keyword>
<feature type="transmembrane region" description="Helical" evidence="10">
    <location>
        <begin position="304"/>
        <end position="327"/>
    </location>
</feature>
<accession>A0A158M1Y5</accession>
<dbReference type="Gene3D" id="1.10.3080.10">
    <property type="entry name" value="Clc chloride channel"/>
    <property type="match status" value="1"/>
</dbReference>
<feature type="transmembrane region" description="Helical" evidence="10">
    <location>
        <begin position="397"/>
        <end position="415"/>
    </location>
</feature>
<proteinExistence type="predicted"/>
<feature type="transmembrane region" description="Helical" evidence="10">
    <location>
        <begin position="159"/>
        <end position="184"/>
    </location>
</feature>
<evidence type="ECO:0000256" key="10">
    <source>
        <dbReference type="SAM" id="Phobius"/>
    </source>
</evidence>
<dbReference type="Proteomes" id="UP000026682">
    <property type="component" value="Unassembled WGS sequence"/>
</dbReference>
<evidence type="ECO:0000256" key="5">
    <source>
        <dbReference type="ARBA" id="ARBA00023065"/>
    </source>
</evidence>
<dbReference type="PRINTS" id="PR00762">
    <property type="entry name" value="CLCHANNEL"/>
</dbReference>
<evidence type="ECO:0000256" key="9">
    <source>
        <dbReference type="ARBA" id="ARBA00023303"/>
    </source>
</evidence>
<organism evidence="11 12">
    <name type="scientific">Bordetella holmesii CDC-H585-BH</name>
    <dbReference type="NCBI Taxonomy" id="1331206"/>
    <lineage>
        <taxon>Bacteria</taxon>
        <taxon>Pseudomonadati</taxon>
        <taxon>Pseudomonadota</taxon>
        <taxon>Betaproteobacteria</taxon>
        <taxon>Burkholderiales</taxon>
        <taxon>Alcaligenaceae</taxon>
        <taxon>Bordetella</taxon>
    </lineage>
</organism>
<feature type="transmembrane region" description="Helical" evidence="10">
    <location>
        <begin position="333"/>
        <end position="356"/>
    </location>
</feature>
<dbReference type="PATRIC" id="fig|1331206.3.peg.2684"/>
<evidence type="ECO:0000256" key="3">
    <source>
        <dbReference type="ARBA" id="ARBA00022692"/>
    </source>
</evidence>
<dbReference type="InterPro" id="IPR050368">
    <property type="entry name" value="ClC-type_chloride_channel"/>
</dbReference>
<evidence type="ECO:0000256" key="7">
    <source>
        <dbReference type="ARBA" id="ARBA00023173"/>
    </source>
</evidence>
<evidence type="ECO:0000256" key="4">
    <source>
        <dbReference type="ARBA" id="ARBA00022989"/>
    </source>
</evidence>
<feature type="transmembrane region" description="Helical" evidence="10">
    <location>
        <begin position="196"/>
        <end position="218"/>
    </location>
</feature>
<feature type="transmembrane region" description="Helical" evidence="10">
    <location>
        <begin position="12"/>
        <end position="37"/>
    </location>
</feature>
<dbReference type="GO" id="GO:0005254">
    <property type="term" value="F:chloride channel activity"/>
    <property type="evidence" value="ECO:0007669"/>
    <property type="project" value="UniProtKB-KW"/>
</dbReference>
<name>A0A158M1Y5_9BORD</name>
<keyword evidence="9" id="KW-0407">Ion channel</keyword>
<dbReference type="AlphaFoldDB" id="A0A158M1Y5"/>
<sequence length="425" mass="43997">MFSPALRPRATFTLTVLLVGLSAGVVGLLLSMLLHAVQHLAFGYSLDDLFFSHRAFLYGVMAATPERRVMALIACGLVAGLGWGALYRWGRPLVSVKATLSDDAPPMPPGATLAHAILQIITVGLGSPLGREAAPREAAAMLASGLARHARLNAEQRRILVACAAGAGLAAVYNVPLAGAVFALEGLLATFCWQAALIALATSAIAAAVAWLGLGMGLQYVIGPLEIHPSILVWAMLAGPIIGAVAHAFSRMTDQAKLRAQSLSGWPLIVLALLNFTAIGLLSVYFPALLGNGKGPAQLGFDSALTLGMAAVLLCLKMLVSACALRVRASGGLLTPGMACGALLATLLGGVWNLLWPGAPLGAYAVIGAAAFLGTSMHLPFTAIVLVMEFTQVNHNFVVPIALAVAGALATARLLDHDKKRFIAE</sequence>
<keyword evidence="8" id="KW-0868">Chloride</keyword>
<evidence type="ECO:0000313" key="12">
    <source>
        <dbReference type="Proteomes" id="UP000026682"/>
    </source>
</evidence>
<evidence type="ECO:0000256" key="1">
    <source>
        <dbReference type="ARBA" id="ARBA00004141"/>
    </source>
</evidence>
<evidence type="ECO:0000256" key="8">
    <source>
        <dbReference type="ARBA" id="ARBA00023214"/>
    </source>
</evidence>
<evidence type="ECO:0000256" key="2">
    <source>
        <dbReference type="ARBA" id="ARBA00022448"/>
    </source>
</evidence>
<keyword evidence="4 10" id="KW-1133">Transmembrane helix</keyword>
<reference evidence="11 12" key="1">
    <citation type="submission" date="2014-03" db="EMBL/GenBank/DDBJ databases">
        <title>Genome sequence of Bordetella holmseii.</title>
        <authorList>
            <person name="Harvill E."/>
            <person name="Goodfield L.L."/>
            <person name="Ivanov Y."/>
            <person name="Meyer J.A."/>
            <person name="Newth C."/>
            <person name="Cassiday P."/>
            <person name="Tondella M.L."/>
            <person name="Liao P."/>
            <person name="Zimmerman J."/>
            <person name="Meert K."/>
            <person name="Wessel D."/>
            <person name="Berger J."/>
            <person name="Dean J.M."/>
            <person name="Holubkov R."/>
            <person name="Burr J."/>
            <person name="Liu T."/>
            <person name="Brinkac L.M."/>
            <person name="Sanka R."/>
            <person name="Kim M."/>
            <person name="Losada L."/>
        </authorList>
    </citation>
    <scope>NUCLEOTIDE SEQUENCE [LARGE SCALE GENOMIC DNA]</scope>
    <source>
        <strain evidence="11 12">CDC-H585-BH</strain>
    </source>
</reference>
<keyword evidence="7" id="KW-0869">Chloride channel</keyword>
<dbReference type="SUPFAM" id="SSF81340">
    <property type="entry name" value="Clc chloride channel"/>
    <property type="match status" value="1"/>
</dbReference>
<feature type="transmembrane region" description="Helical" evidence="10">
    <location>
        <begin position="69"/>
        <end position="87"/>
    </location>
</feature>
<dbReference type="Pfam" id="PF00654">
    <property type="entry name" value="Voltage_CLC"/>
    <property type="match status" value="1"/>
</dbReference>
<keyword evidence="5" id="KW-0406">Ion transport</keyword>
<comment type="caution">
    <text evidence="11">The sequence shown here is derived from an EMBL/GenBank/DDBJ whole genome shotgun (WGS) entry which is preliminary data.</text>
</comment>
<comment type="subcellular location">
    <subcellularLocation>
        <location evidence="1">Membrane</location>
        <topology evidence="1">Multi-pass membrane protein</topology>
    </subcellularLocation>
</comment>
<dbReference type="PANTHER" id="PTHR43427:SF6">
    <property type="entry name" value="CHLORIDE CHANNEL PROTEIN CLC-E"/>
    <property type="match status" value="1"/>
</dbReference>
<evidence type="ECO:0000256" key="6">
    <source>
        <dbReference type="ARBA" id="ARBA00023136"/>
    </source>
</evidence>
<dbReference type="PANTHER" id="PTHR43427">
    <property type="entry name" value="CHLORIDE CHANNEL PROTEIN CLC-E"/>
    <property type="match status" value="1"/>
</dbReference>
<feature type="transmembrane region" description="Helical" evidence="10">
    <location>
        <begin position="363"/>
        <end position="385"/>
    </location>
</feature>
<protein>
    <submittedName>
        <fullName evidence="11">Chloride transporter, ClC family</fullName>
    </submittedName>
</protein>
<feature type="transmembrane region" description="Helical" evidence="10">
    <location>
        <begin position="269"/>
        <end position="292"/>
    </location>
</feature>
<dbReference type="InterPro" id="IPR014743">
    <property type="entry name" value="Cl-channel_core"/>
</dbReference>
<keyword evidence="3 10" id="KW-0812">Transmembrane</keyword>
<dbReference type="InterPro" id="IPR001807">
    <property type="entry name" value="ClC"/>
</dbReference>
<dbReference type="RefSeq" id="WP_032967466.1">
    <property type="nucleotide sequence ID" value="NZ_JFZZ01000108.1"/>
</dbReference>
<feature type="transmembrane region" description="Helical" evidence="10">
    <location>
        <begin position="230"/>
        <end position="249"/>
    </location>
</feature>
<evidence type="ECO:0000313" key="11">
    <source>
        <dbReference type="EMBL" id="KAK88870.1"/>
    </source>
</evidence>
<gene>
    <name evidence="11" type="ORF">L497_1370</name>
</gene>
<dbReference type="EMBL" id="JFZZ01000108">
    <property type="protein sequence ID" value="KAK88870.1"/>
    <property type="molecule type" value="Genomic_DNA"/>
</dbReference>